<sequence>MTRDVRWYLVGSLVLLTLAGCARNFMGQRESWRREAEVQCLKSGSVKQGPAVALLSPIDGPGMCGADFPMKVAALGESGALGWADEPLRPPGGIPRGASASSTASGTSAGRVLGAPPGYLRVPDGPPPQTRPASGYGSGGNGHGGNGYGAGPTSLTPPGVAPPTADPPGTRQAPMPSYGAAAAPSRARQGARTPAPTGEPGSLVYEEPGFSPRPIDRTSPYRDAPEPESEPVPRQTASVHAGYPPQYPSMGEPVPTGPSRVEPLTTASVAAAVTPAATLACPMVSQLDRWVVEGVQPAAQRWFRQPVVEIKQISAYSCRGMNGNPRARISEHAFGNALDIASFKLADGHVVTIKGGWRGTPEEQGFLRDVQVSACELFSTVLAPGSNVFHYDHIHVDLMRRSSGRQICQPAAVPGEVVAARARASGGYAARRPDFGATGALGSRAAPKRTAGASRFDEDREMPTAVPGED</sequence>
<keyword evidence="4" id="KW-1185">Reference proteome</keyword>
<evidence type="ECO:0000259" key="2">
    <source>
        <dbReference type="Pfam" id="PF06904"/>
    </source>
</evidence>
<evidence type="ECO:0000313" key="3">
    <source>
        <dbReference type="EMBL" id="MFD2185121.1"/>
    </source>
</evidence>
<feature type="domain" description="Extensin-like C-terminal" evidence="2">
    <location>
        <begin position="268"/>
        <end position="409"/>
    </location>
</feature>
<dbReference type="InterPro" id="IPR009683">
    <property type="entry name" value="Extensin-like_C"/>
</dbReference>
<feature type="compositionally biased region" description="Low complexity" evidence="1">
    <location>
        <begin position="180"/>
        <end position="192"/>
    </location>
</feature>
<gene>
    <name evidence="3" type="ORF">ACFSOX_23455</name>
</gene>
<feature type="region of interest" description="Disordered" evidence="1">
    <location>
        <begin position="83"/>
        <end position="261"/>
    </location>
</feature>
<accession>A0ABW5AT64</accession>
<organism evidence="3 4">
    <name type="scientific">Rhodoplanes azumiensis</name>
    <dbReference type="NCBI Taxonomy" id="1897628"/>
    <lineage>
        <taxon>Bacteria</taxon>
        <taxon>Pseudomonadati</taxon>
        <taxon>Pseudomonadota</taxon>
        <taxon>Alphaproteobacteria</taxon>
        <taxon>Hyphomicrobiales</taxon>
        <taxon>Nitrobacteraceae</taxon>
        <taxon>Rhodoplanes</taxon>
    </lineage>
</organism>
<feature type="compositionally biased region" description="Low complexity" evidence="1">
    <location>
        <begin position="97"/>
        <end position="110"/>
    </location>
</feature>
<name>A0ABW5AT64_9BRAD</name>
<feature type="compositionally biased region" description="Basic and acidic residues" evidence="1">
    <location>
        <begin position="214"/>
        <end position="225"/>
    </location>
</feature>
<dbReference type="EMBL" id="JBHUIW010000056">
    <property type="protein sequence ID" value="MFD2185121.1"/>
    <property type="molecule type" value="Genomic_DNA"/>
</dbReference>
<reference evidence="4" key="1">
    <citation type="journal article" date="2019" name="Int. J. Syst. Evol. Microbiol.">
        <title>The Global Catalogue of Microorganisms (GCM) 10K type strain sequencing project: providing services to taxonomists for standard genome sequencing and annotation.</title>
        <authorList>
            <consortium name="The Broad Institute Genomics Platform"/>
            <consortium name="The Broad Institute Genome Sequencing Center for Infectious Disease"/>
            <person name="Wu L."/>
            <person name="Ma J."/>
        </authorList>
    </citation>
    <scope>NUCLEOTIDE SEQUENCE [LARGE SCALE GENOMIC DNA]</scope>
    <source>
        <strain evidence="4">CGMCC 1.6774</strain>
    </source>
</reference>
<evidence type="ECO:0000313" key="4">
    <source>
        <dbReference type="Proteomes" id="UP001597314"/>
    </source>
</evidence>
<dbReference type="Pfam" id="PF06904">
    <property type="entry name" value="Extensin-like_C"/>
    <property type="match status" value="1"/>
</dbReference>
<dbReference type="Proteomes" id="UP001597314">
    <property type="component" value="Unassembled WGS sequence"/>
</dbReference>
<feature type="region of interest" description="Disordered" evidence="1">
    <location>
        <begin position="431"/>
        <end position="470"/>
    </location>
</feature>
<comment type="caution">
    <text evidence="3">The sequence shown here is derived from an EMBL/GenBank/DDBJ whole genome shotgun (WGS) entry which is preliminary data.</text>
</comment>
<feature type="compositionally biased region" description="Gly residues" evidence="1">
    <location>
        <begin position="136"/>
        <end position="150"/>
    </location>
</feature>
<dbReference type="RefSeq" id="WP_378480238.1">
    <property type="nucleotide sequence ID" value="NZ_JBHUIW010000056.1"/>
</dbReference>
<evidence type="ECO:0000256" key="1">
    <source>
        <dbReference type="SAM" id="MobiDB-lite"/>
    </source>
</evidence>
<proteinExistence type="predicted"/>
<dbReference type="PROSITE" id="PS51257">
    <property type="entry name" value="PROKAR_LIPOPROTEIN"/>
    <property type="match status" value="1"/>
</dbReference>
<protein>
    <submittedName>
        <fullName evidence="3">Extensin family protein</fullName>
    </submittedName>
</protein>